<dbReference type="InterPro" id="IPR010266">
    <property type="entry name" value="NnrS"/>
</dbReference>
<feature type="transmembrane region" description="Helical" evidence="1">
    <location>
        <begin position="302"/>
        <end position="321"/>
    </location>
</feature>
<keyword evidence="3" id="KW-1185">Reference proteome</keyword>
<dbReference type="Pfam" id="PF05940">
    <property type="entry name" value="NnrS"/>
    <property type="match status" value="1"/>
</dbReference>
<keyword evidence="1" id="KW-0812">Transmembrane</keyword>
<dbReference type="RefSeq" id="WP_184131673.1">
    <property type="nucleotide sequence ID" value="NZ_JACHDD010000008.1"/>
</dbReference>
<feature type="transmembrane region" description="Helical" evidence="1">
    <location>
        <begin position="240"/>
        <end position="260"/>
    </location>
</feature>
<comment type="caution">
    <text evidence="2">The sequence shown here is derived from an EMBL/GenBank/DDBJ whole genome shotgun (WGS) entry which is preliminary data.</text>
</comment>
<accession>A0A7W8QAG8</accession>
<protein>
    <submittedName>
        <fullName evidence="2">Uncharacterized protein involved in response to NO</fullName>
    </submittedName>
</protein>
<reference evidence="2 3" key="1">
    <citation type="submission" date="2020-08" db="EMBL/GenBank/DDBJ databases">
        <title>Genomic Encyclopedia of Type Strains, Phase IV (KMG-V): Genome sequencing to study the core and pangenomes of soil and plant-associated prokaryotes.</title>
        <authorList>
            <person name="Whitman W."/>
        </authorList>
    </citation>
    <scope>NUCLEOTIDE SEQUENCE [LARGE SCALE GENOMIC DNA]</scope>
    <source>
        <strain evidence="2 3">JPY158</strain>
    </source>
</reference>
<feature type="transmembrane region" description="Helical" evidence="1">
    <location>
        <begin position="272"/>
        <end position="296"/>
    </location>
</feature>
<feature type="transmembrane region" description="Helical" evidence="1">
    <location>
        <begin position="96"/>
        <end position="115"/>
    </location>
</feature>
<name>A0A7W8QAG8_PARAM</name>
<feature type="transmembrane region" description="Helical" evidence="1">
    <location>
        <begin position="182"/>
        <end position="205"/>
    </location>
</feature>
<evidence type="ECO:0000313" key="3">
    <source>
        <dbReference type="Proteomes" id="UP000592780"/>
    </source>
</evidence>
<feature type="transmembrane region" description="Helical" evidence="1">
    <location>
        <begin position="366"/>
        <end position="391"/>
    </location>
</feature>
<evidence type="ECO:0000313" key="2">
    <source>
        <dbReference type="EMBL" id="MBB5426812.1"/>
    </source>
</evidence>
<feature type="transmembrane region" description="Helical" evidence="1">
    <location>
        <begin position="149"/>
        <end position="170"/>
    </location>
</feature>
<dbReference type="AlphaFoldDB" id="A0A7W8QAG8"/>
<gene>
    <name evidence="2" type="ORF">HDG40_004991</name>
</gene>
<keyword evidence="1" id="KW-0472">Membrane</keyword>
<feature type="transmembrane region" description="Helical" evidence="1">
    <location>
        <begin position="28"/>
        <end position="50"/>
    </location>
</feature>
<dbReference type="EMBL" id="JACHDD010000008">
    <property type="protein sequence ID" value="MBB5426812.1"/>
    <property type="molecule type" value="Genomic_DNA"/>
</dbReference>
<proteinExistence type="predicted"/>
<keyword evidence="1" id="KW-1133">Transmembrane helix</keyword>
<feature type="transmembrane region" description="Helical" evidence="1">
    <location>
        <begin position="217"/>
        <end position="234"/>
    </location>
</feature>
<feature type="transmembrane region" description="Helical" evidence="1">
    <location>
        <begin position="121"/>
        <end position="142"/>
    </location>
</feature>
<feature type="transmembrane region" description="Helical" evidence="1">
    <location>
        <begin position="70"/>
        <end position="89"/>
    </location>
</feature>
<feature type="transmembrane region" description="Helical" evidence="1">
    <location>
        <begin position="333"/>
        <end position="354"/>
    </location>
</feature>
<evidence type="ECO:0000256" key="1">
    <source>
        <dbReference type="SAM" id="Phobius"/>
    </source>
</evidence>
<organism evidence="2 3">
    <name type="scientific">Paraburkholderia atlantica</name>
    <dbReference type="NCBI Taxonomy" id="2654982"/>
    <lineage>
        <taxon>Bacteria</taxon>
        <taxon>Pseudomonadati</taxon>
        <taxon>Pseudomonadota</taxon>
        <taxon>Betaproteobacteria</taxon>
        <taxon>Burkholderiales</taxon>
        <taxon>Burkholderiaceae</taxon>
        <taxon>Paraburkholderia</taxon>
    </lineage>
</organism>
<dbReference type="Proteomes" id="UP000592780">
    <property type="component" value="Unassembled WGS sequence"/>
</dbReference>
<sequence>MKRTIRIESGQVDTPPRIALWALGFRPFYLAGAVFGGVAMLLWLGALAGWPLLDSTSYMSGTLWHVHEMIFGFGAAIVTGFLLTAVRAWTSTNPAYGTGLAALLFLWLAGRIMMWGGSGPLGVVVDVAFLPVVALVLLRVLLKAKNRHNVFLPVALGMLALLNVLFHVWATHGHGDWALRSAWLAVGMLVLFVTVIGGRIIPSFTANAVPSFSAKRWRFVEATVIPATLLAFLLDSLGAPWAAIVAASAAAAALHGLRLAGWRSWRVGYRPILLILHIAYAGIPLGFVMLALAALGVVPHSLAIHTFTVGVIGSAIIAMITRTARGHTGRELVAGKVEVACYGLFILATLIRVLGPWLAPQFTMTLIYASGLCWAAALVLYCVRYAAWLVLARADGKPG</sequence>